<dbReference type="SUPFAM" id="SSF51161">
    <property type="entry name" value="Trimeric LpxA-like enzymes"/>
    <property type="match status" value="1"/>
</dbReference>
<organism evidence="2 3">
    <name type="scientific">Polymorphospora rubra</name>
    <dbReference type="NCBI Taxonomy" id="338584"/>
    <lineage>
        <taxon>Bacteria</taxon>
        <taxon>Bacillati</taxon>
        <taxon>Actinomycetota</taxon>
        <taxon>Actinomycetes</taxon>
        <taxon>Micromonosporales</taxon>
        <taxon>Micromonosporaceae</taxon>
        <taxon>Polymorphospora</taxon>
    </lineage>
</organism>
<evidence type="ECO:0000256" key="1">
    <source>
        <dbReference type="RuleBase" id="RU367021"/>
    </source>
</evidence>
<dbReference type="PANTHER" id="PTHR43017">
    <property type="entry name" value="GALACTOSIDE O-ACETYLTRANSFERASE"/>
    <property type="match status" value="1"/>
</dbReference>
<proteinExistence type="inferred from homology"/>
<gene>
    <name evidence="2" type="ORF">Prubr_64300</name>
</gene>
<dbReference type="Proteomes" id="UP000680866">
    <property type="component" value="Chromosome"/>
</dbReference>
<dbReference type="PANTHER" id="PTHR43017:SF1">
    <property type="entry name" value="ACETYLTRANSFERASE YJL218W-RELATED"/>
    <property type="match status" value="1"/>
</dbReference>
<keyword evidence="1" id="KW-0808">Transferase</keyword>
<dbReference type="EC" id="2.3.1.-" evidence="1"/>
<dbReference type="GO" id="GO:0008870">
    <property type="term" value="F:galactoside O-acetyltransferase activity"/>
    <property type="evidence" value="ECO:0007669"/>
    <property type="project" value="TreeGrafter"/>
</dbReference>
<dbReference type="EMBL" id="AP023359">
    <property type="protein sequence ID" value="BCJ69409.1"/>
    <property type="molecule type" value="Genomic_DNA"/>
</dbReference>
<evidence type="ECO:0000313" key="3">
    <source>
        <dbReference type="Proteomes" id="UP000680866"/>
    </source>
</evidence>
<dbReference type="InterPro" id="IPR011004">
    <property type="entry name" value="Trimer_LpxA-like_sf"/>
</dbReference>
<dbReference type="Gene3D" id="2.160.10.10">
    <property type="entry name" value="Hexapeptide repeat proteins"/>
    <property type="match status" value="1"/>
</dbReference>
<name>A0A810NBD8_9ACTN</name>
<dbReference type="InterPro" id="IPR039369">
    <property type="entry name" value="LacA-like"/>
</dbReference>
<reference evidence="2" key="1">
    <citation type="submission" date="2020-08" db="EMBL/GenBank/DDBJ databases">
        <title>Whole genome shotgun sequence of Polymorphospora rubra NBRC 101157.</title>
        <authorList>
            <person name="Komaki H."/>
            <person name="Tamura T."/>
        </authorList>
    </citation>
    <scope>NUCLEOTIDE SEQUENCE</scope>
    <source>
        <strain evidence="2">NBRC 101157</strain>
    </source>
</reference>
<dbReference type="AlphaFoldDB" id="A0A810NBD8"/>
<comment type="similarity">
    <text evidence="1">Belongs to the transferase hexapeptide repeat family.</text>
</comment>
<dbReference type="KEGG" id="pry:Prubr_64300"/>
<evidence type="ECO:0000313" key="2">
    <source>
        <dbReference type="EMBL" id="BCJ69409.1"/>
    </source>
</evidence>
<protein>
    <recommendedName>
        <fullName evidence="1">Acetyltransferase</fullName>
        <ecNumber evidence="1">2.3.1.-</ecNumber>
    </recommendedName>
</protein>
<keyword evidence="1" id="KW-0012">Acyltransferase</keyword>
<accession>A0A810NBD8</accession>
<keyword evidence="3" id="KW-1185">Reference proteome</keyword>
<sequence length="46" mass="4688">MAIGANTIIGSGGVVTRPIPANVVAVGPPARVLREITDADKTGYRL</sequence>